<dbReference type="Pfam" id="PF13927">
    <property type="entry name" value="Ig_3"/>
    <property type="match status" value="5"/>
</dbReference>
<dbReference type="PANTHER" id="PTHR11481:SF112">
    <property type="entry name" value="FC RECEPTOR-LIKE PROTEIN 4-RELATED"/>
    <property type="match status" value="1"/>
</dbReference>
<keyword evidence="4" id="KW-0472">Membrane</keyword>
<protein>
    <recommendedName>
        <fullName evidence="5">Ig-like domain-containing protein</fullName>
    </recommendedName>
</protein>
<evidence type="ECO:0000259" key="5">
    <source>
        <dbReference type="PROSITE" id="PS50835"/>
    </source>
</evidence>
<dbReference type="InterPro" id="IPR003598">
    <property type="entry name" value="Ig_sub2"/>
</dbReference>
<dbReference type="InterPro" id="IPR013783">
    <property type="entry name" value="Ig-like_fold"/>
</dbReference>
<feature type="compositionally biased region" description="Polar residues" evidence="3">
    <location>
        <begin position="19"/>
        <end position="28"/>
    </location>
</feature>
<organism evidence="6 7">
    <name type="scientific">Albula glossodonta</name>
    <name type="common">roundjaw bonefish</name>
    <dbReference type="NCBI Taxonomy" id="121402"/>
    <lineage>
        <taxon>Eukaryota</taxon>
        <taxon>Metazoa</taxon>
        <taxon>Chordata</taxon>
        <taxon>Craniata</taxon>
        <taxon>Vertebrata</taxon>
        <taxon>Euteleostomi</taxon>
        <taxon>Actinopterygii</taxon>
        <taxon>Neopterygii</taxon>
        <taxon>Teleostei</taxon>
        <taxon>Albuliformes</taxon>
        <taxon>Albulidae</taxon>
        <taxon>Albula</taxon>
    </lineage>
</organism>
<feature type="domain" description="Ig-like" evidence="5">
    <location>
        <begin position="286"/>
        <end position="370"/>
    </location>
</feature>
<feature type="transmembrane region" description="Helical" evidence="4">
    <location>
        <begin position="1199"/>
        <end position="1223"/>
    </location>
</feature>
<keyword evidence="2" id="KW-1015">Disulfide bond</keyword>
<feature type="domain" description="Ig-like" evidence="5">
    <location>
        <begin position="717"/>
        <end position="799"/>
    </location>
</feature>
<feature type="compositionally biased region" description="Low complexity" evidence="3">
    <location>
        <begin position="1"/>
        <end position="18"/>
    </location>
</feature>
<evidence type="ECO:0000256" key="4">
    <source>
        <dbReference type="SAM" id="Phobius"/>
    </source>
</evidence>
<feature type="domain" description="Ig-like" evidence="5">
    <location>
        <begin position="814"/>
        <end position="896"/>
    </location>
</feature>
<feature type="domain" description="Ig-like" evidence="5">
    <location>
        <begin position="1074"/>
        <end position="1164"/>
    </location>
</feature>
<feature type="domain" description="Ig-like" evidence="5">
    <location>
        <begin position="977"/>
        <end position="1059"/>
    </location>
</feature>
<dbReference type="PANTHER" id="PTHR11481">
    <property type="entry name" value="IMMUNOGLOBULIN FC RECEPTOR"/>
    <property type="match status" value="1"/>
</dbReference>
<dbReference type="GO" id="GO:0006955">
    <property type="term" value="P:immune response"/>
    <property type="evidence" value="ECO:0007669"/>
    <property type="project" value="TreeGrafter"/>
</dbReference>
<feature type="region of interest" description="Disordered" evidence="3">
    <location>
        <begin position="1"/>
        <end position="37"/>
    </location>
</feature>
<feature type="domain" description="Ig-like" evidence="5">
    <location>
        <begin position="187"/>
        <end position="269"/>
    </location>
</feature>
<dbReference type="AlphaFoldDB" id="A0A8T2MTY0"/>
<keyword evidence="4" id="KW-0812">Transmembrane</keyword>
<dbReference type="GO" id="GO:0009897">
    <property type="term" value="C:external side of plasma membrane"/>
    <property type="evidence" value="ECO:0007669"/>
    <property type="project" value="TreeGrafter"/>
</dbReference>
<dbReference type="InterPro" id="IPR007110">
    <property type="entry name" value="Ig-like_dom"/>
</dbReference>
<keyword evidence="7" id="KW-1185">Reference proteome</keyword>
<dbReference type="GO" id="GO:0007166">
    <property type="term" value="P:cell surface receptor signaling pathway"/>
    <property type="evidence" value="ECO:0007669"/>
    <property type="project" value="TreeGrafter"/>
</dbReference>
<evidence type="ECO:0000313" key="7">
    <source>
        <dbReference type="Proteomes" id="UP000824540"/>
    </source>
</evidence>
<dbReference type="InterPro" id="IPR003599">
    <property type="entry name" value="Ig_sub"/>
</dbReference>
<feature type="domain" description="Ig-like" evidence="5">
    <location>
        <begin position="911"/>
        <end position="974"/>
    </location>
</feature>
<dbReference type="SUPFAM" id="SSF48726">
    <property type="entry name" value="Immunoglobulin"/>
    <property type="match status" value="12"/>
</dbReference>
<feature type="domain" description="Ig-like" evidence="5">
    <location>
        <begin position="373"/>
        <end position="462"/>
    </location>
</feature>
<keyword evidence="1" id="KW-0732">Signal</keyword>
<evidence type="ECO:0000256" key="2">
    <source>
        <dbReference type="ARBA" id="ARBA00023157"/>
    </source>
</evidence>
<dbReference type="InterPro" id="IPR050488">
    <property type="entry name" value="Ig_Fc_receptor"/>
</dbReference>
<proteinExistence type="predicted"/>
<dbReference type="InterPro" id="IPR036179">
    <property type="entry name" value="Ig-like_dom_sf"/>
</dbReference>
<reference evidence="6" key="1">
    <citation type="thesis" date="2021" institute="BYU ScholarsArchive" country="Provo, UT, USA">
        <title>Applications of and Algorithms for Genome Assembly and Genomic Analyses with an Emphasis on Marine Teleosts.</title>
        <authorList>
            <person name="Pickett B.D."/>
        </authorList>
    </citation>
    <scope>NUCLEOTIDE SEQUENCE</scope>
    <source>
        <strain evidence="6">HI-2016</strain>
    </source>
</reference>
<feature type="non-terminal residue" evidence="6">
    <location>
        <position position="1242"/>
    </location>
</feature>
<feature type="compositionally biased region" description="Polar residues" evidence="3">
    <location>
        <begin position="52"/>
        <end position="62"/>
    </location>
</feature>
<dbReference type="OrthoDB" id="6151406at2759"/>
<dbReference type="PROSITE" id="PS50835">
    <property type="entry name" value="IG_LIKE"/>
    <property type="match status" value="11"/>
</dbReference>
<evidence type="ECO:0000313" key="6">
    <source>
        <dbReference type="EMBL" id="KAG9327947.1"/>
    </source>
</evidence>
<sequence length="1242" mass="137214">MPSVGGSVSGSSKMGSLSTQTPAPQQHSMIDAPQHTGTPVSLLYPVSAISPTVDRSPQQQSAVCRHRSGSSYSGERHRAHKQKHIFNVVKQGCSARRTQPVLTLDPDWPQIFTGERITLRCQSQEDTSKGFSWFRHEPQRQEVHRSIGDSYTIPPAAVGHSGSYDCCVNETQFICSTAVRLTVSALPKATLTVEPKWSLLYTGETVTLKCEVDSDGTWTYFWYKDWFNTALSQTAGHSVSGNRYSITAAAGSDQGQYWCEGRLEGRKVTSQRSDPITLTVKGRTQPVLALDPDWPQIFTGERITLRCQSQEDTSKGFSWYKGGNYEYQTSSSRENSYTISPATEAHSGSYTCCLVALHDTCSAAVTLTVSVKPRPVLTVSPWGQIYAGESVSLSCSVTETSVGWDYWYESKKLRARSYDNIPQTRGVKDSYTLSPAALTHSGEYRCRAGRGNPVLVTEYTLPKATLTIEPKWRPVYYKETVTLKCEVDFHSAWTYVWYNDQLQTAVSQTAGHSVSGDRYSITAAAGSDQGQYWCEGRLEGRKVTSQRSDHINLTVKGRTQPVLTLDPDWPQIFTGERITLRCKSEEDMSEGLSWYKGGIQMSRTYSSWRDSNTISSATLSHSGSYTCCLAALHDTCSAAVTLTVSEKPRPVLTVSPWGQIYAGESVSLSCSVTETSAALNPVALTHSGEYRCRAGRGNPVWVTEYSEPVHIQVSALPKATLTVEPKWSPLYTGETVTLKCEVDSHSNWKYVWYKDQLQTAVSQTAGHSVSGDRYSITAAAGSDQGQYWCEGRLEGRKVTSQRSDPITLTVKALPKAALSVEPEKSPLYTGETVTLKCEVDSHSNWKYVWYKGRSRKVLPQTAGHSVRSDRYSITAAAGSDQGQYWCEGRLEGRKVTSQRSDPITLTVKGECKSQEDTSEGFSWYKGGNYEYQPFSSRENSYTISPATKAHSGSYTCCLVALHDTCSAAVTLTVSALPRATLTVEPKWSPLYTGETVTLKCEEDSHSTWKYVWYKDQLQTAMSQTAGHSVSGDRYSIPAAAGSDQGQYWCEGRLEGRKVTSQRSDLITLTVEVLPKANLTVEPKWSPLYTGDNITLKCEVGSPGNWMYVWYKDQFQMAMSQTAGHSVSGNRYSITAAAGSDQGQYWCEGRLEGRNRTSQRSDPITLTVKASLQLLFIPHTLSLQSECRASPQGPMKNQSIITLAIALGAVAALIVSVLILIFFVKRRRTRGEAVHRASPVYTQ</sequence>
<evidence type="ECO:0000256" key="3">
    <source>
        <dbReference type="SAM" id="MobiDB-lite"/>
    </source>
</evidence>
<feature type="domain" description="Ig-like" evidence="5">
    <location>
        <begin position="100"/>
        <end position="182"/>
    </location>
</feature>
<feature type="region of interest" description="Disordered" evidence="3">
    <location>
        <begin position="52"/>
        <end position="80"/>
    </location>
</feature>
<feature type="domain" description="Ig-like" evidence="5">
    <location>
        <begin position="479"/>
        <end position="544"/>
    </location>
</feature>
<gene>
    <name evidence="6" type="ORF">JZ751_017208</name>
</gene>
<name>A0A8T2MTY0_9TELE</name>
<evidence type="ECO:0000256" key="1">
    <source>
        <dbReference type="ARBA" id="ARBA00022729"/>
    </source>
</evidence>
<dbReference type="SMART" id="SM00408">
    <property type="entry name" value="IGc2"/>
    <property type="match status" value="11"/>
</dbReference>
<dbReference type="Pfam" id="PF13895">
    <property type="entry name" value="Ig_2"/>
    <property type="match status" value="3"/>
</dbReference>
<feature type="domain" description="Ig-like" evidence="5">
    <location>
        <begin position="561"/>
        <end position="645"/>
    </location>
</feature>
<dbReference type="Gene3D" id="2.60.40.10">
    <property type="entry name" value="Immunoglobulins"/>
    <property type="match status" value="12"/>
</dbReference>
<dbReference type="SMART" id="SM00409">
    <property type="entry name" value="IG"/>
    <property type="match status" value="12"/>
</dbReference>
<accession>A0A8T2MTY0</accession>
<dbReference type="EMBL" id="JAFBMS010002920">
    <property type="protein sequence ID" value="KAG9327947.1"/>
    <property type="molecule type" value="Genomic_DNA"/>
</dbReference>
<comment type="caution">
    <text evidence="6">The sequence shown here is derived from an EMBL/GenBank/DDBJ whole genome shotgun (WGS) entry which is preliminary data.</text>
</comment>
<keyword evidence="4" id="KW-1133">Transmembrane helix</keyword>
<dbReference type="Proteomes" id="UP000824540">
    <property type="component" value="Unassembled WGS sequence"/>
</dbReference>
<dbReference type="GO" id="GO:0004888">
    <property type="term" value="F:transmembrane signaling receptor activity"/>
    <property type="evidence" value="ECO:0007669"/>
    <property type="project" value="TreeGrafter"/>
</dbReference>